<dbReference type="Pfam" id="PF13715">
    <property type="entry name" value="CarbopepD_reg_2"/>
    <property type="match status" value="1"/>
</dbReference>
<name>A0ABW6B2Z1_9SPHI</name>
<organism evidence="13 14">
    <name type="scientific">Olivibacter jilunii</name>
    <dbReference type="NCBI Taxonomy" id="985016"/>
    <lineage>
        <taxon>Bacteria</taxon>
        <taxon>Pseudomonadati</taxon>
        <taxon>Bacteroidota</taxon>
        <taxon>Sphingobacteriia</taxon>
        <taxon>Sphingobacteriales</taxon>
        <taxon>Sphingobacteriaceae</taxon>
        <taxon>Olivibacter</taxon>
    </lineage>
</organism>
<dbReference type="InterPro" id="IPR037066">
    <property type="entry name" value="Plug_dom_sf"/>
</dbReference>
<keyword evidence="3 8" id="KW-1134">Transmembrane beta strand</keyword>
<evidence type="ECO:0000256" key="7">
    <source>
        <dbReference type="ARBA" id="ARBA00023237"/>
    </source>
</evidence>
<evidence type="ECO:0000313" key="13">
    <source>
        <dbReference type="EMBL" id="MFD2963840.1"/>
    </source>
</evidence>
<feature type="signal peptide" evidence="10">
    <location>
        <begin position="1"/>
        <end position="29"/>
    </location>
</feature>
<keyword evidence="5 9" id="KW-0798">TonB box</keyword>
<evidence type="ECO:0000259" key="11">
    <source>
        <dbReference type="Pfam" id="PF00593"/>
    </source>
</evidence>
<keyword evidence="10" id="KW-0732">Signal</keyword>
<keyword evidence="14" id="KW-1185">Reference proteome</keyword>
<evidence type="ECO:0000256" key="2">
    <source>
        <dbReference type="ARBA" id="ARBA00022448"/>
    </source>
</evidence>
<feature type="domain" description="TonB-dependent receptor plug" evidence="12">
    <location>
        <begin position="215"/>
        <end position="354"/>
    </location>
</feature>
<reference evidence="14" key="1">
    <citation type="journal article" date="2019" name="Int. J. Syst. Evol. Microbiol.">
        <title>The Global Catalogue of Microorganisms (GCM) 10K type strain sequencing project: providing services to taxonomists for standard genome sequencing and annotation.</title>
        <authorList>
            <consortium name="The Broad Institute Genomics Platform"/>
            <consortium name="The Broad Institute Genome Sequencing Center for Infectious Disease"/>
            <person name="Wu L."/>
            <person name="Ma J."/>
        </authorList>
    </citation>
    <scope>NUCLEOTIDE SEQUENCE [LARGE SCALE GENOMIC DNA]</scope>
    <source>
        <strain evidence="14">KCTC 23098</strain>
    </source>
</reference>
<evidence type="ECO:0000256" key="5">
    <source>
        <dbReference type="ARBA" id="ARBA00023077"/>
    </source>
</evidence>
<dbReference type="EMBL" id="JBHUPA010000008">
    <property type="protein sequence ID" value="MFD2963840.1"/>
    <property type="molecule type" value="Genomic_DNA"/>
</dbReference>
<evidence type="ECO:0000256" key="4">
    <source>
        <dbReference type="ARBA" id="ARBA00022692"/>
    </source>
</evidence>
<protein>
    <submittedName>
        <fullName evidence="13">SusC/RagA family TonB-linked outer membrane protein</fullName>
    </submittedName>
</protein>
<evidence type="ECO:0000256" key="6">
    <source>
        <dbReference type="ARBA" id="ARBA00023136"/>
    </source>
</evidence>
<dbReference type="PROSITE" id="PS52016">
    <property type="entry name" value="TONB_DEPENDENT_REC_3"/>
    <property type="match status" value="1"/>
</dbReference>
<dbReference type="InterPro" id="IPR008969">
    <property type="entry name" value="CarboxyPept-like_regulatory"/>
</dbReference>
<dbReference type="InterPro" id="IPR000531">
    <property type="entry name" value="Beta-barrel_TonB"/>
</dbReference>
<evidence type="ECO:0000256" key="9">
    <source>
        <dbReference type="RuleBase" id="RU003357"/>
    </source>
</evidence>
<comment type="caution">
    <text evidence="13">The sequence shown here is derived from an EMBL/GenBank/DDBJ whole genome shotgun (WGS) entry which is preliminary data.</text>
</comment>
<dbReference type="NCBIfam" id="TIGR04057">
    <property type="entry name" value="SusC_RagA_signa"/>
    <property type="match status" value="1"/>
</dbReference>
<keyword evidence="7 8" id="KW-0998">Cell outer membrane</keyword>
<dbReference type="InterPro" id="IPR036942">
    <property type="entry name" value="Beta-barrel_TonB_sf"/>
</dbReference>
<evidence type="ECO:0000259" key="12">
    <source>
        <dbReference type="Pfam" id="PF07715"/>
    </source>
</evidence>
<comment type="subcellular location">
    <subcellularLocation>
        <location evidence="1 8">Cell outer membrane</location>
        <topology evidence="1 8">Multi-pass membrane protein</topology>
    </subcellularLocation>
</comment>
<dbReference type="Pfam" id="PF00593">
    <property type="entry name" value="TonB_dep_Rec_b-barrel"/>
    <property type="match status" value="1"/>
</dbReference>
<keyword evidence="6 8" id="KW-0472">Membrane</keyword>
<dbReference type="SUPFAM" id="SSF56935">
    <property type="entry name" value="Porins"/>
    <property type="match status" value="1"/>
</dbReference>
<dbReference type="InterPro" id="IPR023996">
    <property type="entry name" value="TonB-dep_OMP_SusC/RagA"/>
</dbReference>
<dbReference type="SUPFAM" id="SSF49464">
    <property type="entry name" value="Carboxypeptidase regulatory domain-like"/>
    <property type="match status" value="1"/>
</dbReference>
<gene>
    <name evidence="13" type="ORF">ACFS6J_18680</name>
</gene>
<dbReference type="NCBIfam" id="TIGR04056">
    <property type="entry name" value="OMP_RagA_SusC"/>
    <property type="match status" value="1"/>
</dbReference>
<evidence type="ECO:0000313" key="14">
    <source>
        <dbReference type="Proteomes" id="UP001597560"/>
    </source>
</evidence>
<evidence type="ECO:0000256" key="10">
    <source>
        <dbReference type="SAM" id="SignalP"/>
    </source>
</evidence>
<accession>A0ABW6B2Z1</accession>
<sequence>MKLIRWRFKLPILQSLALLVNMCAVITMASANKPEQGLEKRIHLSFNKVNAYTLLKEIERKASVDFAFTEDVQLERLVFSHIHYQNSKLSEILSDLFKAEKIVFEEQAGTISLRRVQQGLAVNGQVRDATSGSPVIGANIQVKGTSQRATTDHNGHYQLQVPTSQSVLVFSYIGYRSHEVTVNGQARIDVTLQEDNNPLNEVVVTALGISREAKSIGFSQQKVEGQTIQESHETNLLNTLNGRVAGVRITNSSGGIGSSANIQIRGQNFVSGYNYNNSPLFVVDGVPISNNNEQSTRAYTGRQDFNNPNFTAGEGEVDYGNAAGELDPNDIESITVLKGPNAAALYGSRAANGVVLITTKSGKGTKGVGVSFNSQASAEAPLKLPDYQYEYGQGRDGEYSYVDGMGGGLNDNVMENWGPRLNGQLIPQFDSPIDPATGQRIPTPFIAYPNQLKDFFQTGQTFTNNLAIAGSNEKLNFRFSYTNTSQRGIVPNTDLSRNAVGLNAGYAITPKLKIDVNMNYVNSGSDNRASYGAKNEDAIMKIFLYMPRNVNINSLRNYWADGSLRTRQLSPIWGLNSSRLNNPYFVAYENLNGNNRDRVYGNVKFTYNFLPNLSLMLRTGRDFYNDKRTMRHAVSSAQYVNGYYQEDDVYFLETNHDALLSYHTKINDDFSVNASLGGNLMNQESKRLGAIVDRLSIPNVYNLTNNASPIVAGNIRQQKKINSVYGTAQVGYKDALFLDLTGRNDWSSALPKQNRSYFYPSASLSLVATELFGWRSDALSYLKLRSSLSSVRRDLEPYQTMPNFQVTQGWNGETVAVHNNNYPNPDIRPEKVSSYEFGFDSRFFNNRLGIDFTYYRSTTTDLIIPVTLNPSAGYDTKLMNVGKMKNNGVELMIDVTPIRTNQFSWNVNVNFGLNRNRVLYLAEDLGISRIRQLERWASLEMRTENTKGDGSFGSLYGDYLIYQNGTLTHRNGLPQEENGDWGYLGNVNPDYTGGITNQFSYRNFDLSFLFGFQKGGVVHSRTYIEGINSGSLKESLVNRDANGGGTMIGEGVDIDTGEPNDTEVTVRNYWRAYYNNDRIATFDASYIKLREVKITYRLPEKLLKRTPIRQASFSLVGRNLVLWSDVPNIDPEVSGYDGQFQGLEAFSLPSLRSFGAALNINF</sequence>
<dbReference type="InterPro" id="IPR023997">
    <property type="entry name" value="TonB-dep_OMP_SusC/RagA_CS"/>
</dbReference>
<dbReference type="InterPro" id="IPR012910">
    <property type="entry name" value="Plug_dom"/>
</dbReference>
<dbReference type="Gene3D" id="2.40.170.20">
    <property type="entry name" value="TonB-dependent receptor, beta-barrel domain"/>
    <property type="match status" value="1"/>
</dbReference>
<proteinExistence type="inferred from homology"/>
<feature type="chain" id="PRO_5046991772" evidence="10">
    <location>
        <begin position="30"/>
        <end position="1162"/>
    </location>
</feature>
<evidence type="ECO:0000256" key="1">
    <source>
        <dbReference type="ARBA" id="ARBA00004571"/>
    </source>
</evidence>
<evidence type="ECO:0000256" key="3">
    <source>
        <dbReference type="ARBA" id="ARBA00022452"/>
    </source>
</evidence>
<dbReference type="Gene3D" id="2.60.40.1120">
    <property type="entry name" value="Carboxypeptidase-like, regulatory domain"/>
    <property type="match status" value="1"/>
</dbReference>
<dbReference type="RefSeq" id="WP_377611975.1">
    <property type="nucleotide sequence ID" value="NZ_JBHUPA010000008.1"/>
</dbReference>
<feature type="domain" description="TonB-dependent receptor-like beta-barrel" evidence="11">
    <location>
        <begin position="561"/>
        <end position="913"/>
    </location>
</feature>
<keyword evidence="2 8" id="KW-0813">Transport</keyword>
<keyword evidence="4 8" id="KW-0812">Transmembrane</keyword>
<dbReference type="Proteomes" id="UP001597560">
    <property type="component" value="Unassembled WGS sequence"/>
</dbReference>
<comment type="similarity">
    <text evidence="8 9">Belongs to the TonB-dependent receptor family.</text>
</comment>
<dbReference type="InterPro" id="IPR039426">
    <property type="entry name" value="TonB-dep_rcpt-like"/>
</dbReference>
<evidence type="ECO:0000256" key="8">
    <source>
        <dbReference type="PROSITE-ProRule" id="PRU01360"/>
    </source>
</evidence>
<dbReference type="Gene3D" id="2.170.130.10">
    <property type="entry name" value="TonB-dependent receptor, plug domain"/>
    <property type="match status" value="1"/>
</dbReference>
<dbReference type="Pfam" id="PF07715">
    <property type="entry name" value="Plug"/>
    <property type="match status" value="1"/>
</dbReference>